<dbReference type="AlphaFoldDB" id="A0A4C1X9R0"/>
<sequence length="127" mass="14359">MNHPGQSGGERRTARPGAPREVLLASRAPGAKDSKWYHNEHTQIVQYKKLQNLFHVHADEAEGKNSYLLHISSETELEKKLELQTKSELESEPKSKSKLESKVKAKLKPELARGPEAHSKPNEMKKN</sequence>
<feature type="region of interest" description="Disordered" evidence="1">
    <location>
        <begin position="81"/>
        <end position="127"/>
    </location>
</feature>
<dbReference type="EMBL" id="BGZK01000770">
    <property type="protein sequence ID" value="GBP59780.1"/>
    <property type="molecule type" value="Genomic_DNA"/>
</dbReference>
<organism evidence="2 3">
    <name type="scientific">Eumeta variegata</name>
    <name type="common">Bagworm moth</name>
    <name type="synonym">Eumeta japonica</name>
    <dbReference type="NCBI Taxonomy" id="151549"/>
    <lineage>
        <taxon>Eukaryota</taxon>
        <taxon>Metazoa</taxon>
        <taxon>Ecdysozoa</taxon>
        <taxon>Arthropoda</taxon>
        <taxon>Hexapoda</taxon>
        <taxon>Insecta</taxon>
        <taxon>Pterygota</taxon>
        <taxon>Neoptera</taxon>
        <taxon>Endopterygota</taxon>
        <taxon>Lepidoptera</taxon>
        <taxon>Glossata</taxon>
        <taxon>Ditrysia</taxon>
        <taxon>Tineoidea</taxon>
        <taxon>Psychidae</taxon>
        <taxon>Oiketicinae</taxon>
        <taxon>Eumeta</taxon>
    </lineage>
</organism>
<protein>
    <submittedName>
        <fullName evidence="2">Uncharacterized protein</fullName>
    </submittedName>
</protein>
<reference evidence="2 3" key="1">
    <citation type="journal article" date="2019" name="Commun. Biol.">
        <title>The bagworm genome reveals a unique fibroin gene that provides high tensile strength.</title>
        <authorList>
            <person name="Kono N."/>
            <person name="Nakamura H."/>
            <person name="Ohtoshi R."/>
            <person name="Tomita M."/>
            <person name="Numata K."/>
            <person name="Arakawa K."/>
        </authorList>
    </citation>
    <scope>NUCLEOTIDE SEQUENCE [LARGE SCALE GENOMIC DNA]</scope>
</reference>
<accession>A0A4C1X9R0</accession>
<proteinExistence type="predicted"/>
<dbReference type="Proteomes" id="UP000299102">
    <property type="component" value="Unassembled WGS sequence"/>
</dbReference>
<evidence type="ECO:0000313" key="3">
    <source>
        <dbReference type="Proteomes" id="UP000299102"/>
    </source>
</evidence>
<evidence type="ECO:0000256" key="1">
    <source>
        <dbReference type="SAM" id="MobiDB-lite"/>
    </source>
</evidence>
<evidence type="ECO:0000313" key="2">
    <source>
        <dbReference type="EMBL" id="GBP59780.1"/>
    </source>
</evidence>
<comment type="caution">
    <text evidence="2">The sequence shown here is derived from an EMBL/GenBank/DDBJ whole genome shotgun (WGS) entry which is preliminary data.</text>
</comment>
<gene>
    <name evidence="2" type="ORF">EVAR_44342_1</name>
</gene>
<name>A0A4C1X9R0_EUMVA</name>
<keyword evidence="3" id="KW-1185">Reference proteome</keyword>
<feature type="region of interest" description="Disordered" evidence="1">
    <location>
        <begin position="1"/>
        <end position="21"/>
    </location>
</feature>